<proteinExistence type="predicted"/>
<dbReference type="Proteomes" id="UP001552594">
    <property type="component" value="Unassembled WGS sequence"/>
</dbReference>
<gene>
    <name evidence="1" type="ORF">AB0L16_10215</name>
</gene>
<accession>A0ABV3JVH8</accession>
<name>A0ABV3JVH8_STRON</name>
<evidence type="ECO:0000313" key="2">
    <source>
        <dbReference type="Proteomes" id="UP001552594"/>
    </source>
</evidence>
<sequence length="48" mass="5246">MSLTDELTTLYARQGNPRALIGEFRRTEVLTPVHDDSVISSPASLATD</sequence>
<dbReference type="EMBL" id="JBFAUK010000006">
    <property type="protein sequence ID" value="MEV5506839.1"/>
    <property type="molecule type" value="Genomic_DNA"/>
</dbReference>
<comment type="caution">
    <text evidence="1">The sequence shown here is derived from an EMBL/GenBank/DDBJ whole genome shotgun (WGS) entry which is preliminary data.</text>
</comment>
<evidence type="ECO:0000313" key="1">
    <source>
        <dbReference type="EMBL" id="MEV5506839.1"/>
    </source>
</evidence>
<reference evidence="1 2" key="1">
    <citation type="submission" date="2024-06" db="EMBL/GenBank/DDBJ databases">
        <title>The Natural Products Discovery Center: Release of the First 8490 Sequenced Strains for Exploring Actinobacteria Biosynthetic Diversity.</title>
        <authorList>
            <person name="Kalkreuter E."/>
            <person name="Kautsar S.A."/>
            <person name="Yang D."/>
            <person name="Bader C.D."/>
            <person name="Teijaro C.N."/>
            <person name="Fluegel L."/>
            <person name="Davis C.M."/>
            <person name="Simpson J.R."/>
            <person name="Lauterbach L."/>
            <person name="Steele A.D."/>
            <person name="Gui C."/>
            <person name="Meng S."/>
            <person name="Li G."/>
            <person name="Viehrig K."/>
            <person name="Ye F."/>
            <person name="Su P."/>
            <person name="Kiefer A.F."/>
            <person name="Nichols A."/>
            <person name="Cepeda A.J."/>
            <person name="Yan W."/>
            <person name="Fan B."/>
            <person name="Jiang Y."/>
            <person name="Adhikari A."/>
            <person name="Zheng C.-J."/>
            <person name="Schuster L."/>
            <person name="Cowan T.M."/>
            <person name="Smanski M.J."/>
            <person name="Chevrette M.G."/>
            <person name="De Carvalho L.P.S."/>
            <person name="Shen B."/>
        </authorList>
    </citation>
    <scope>NUCLEOTIDE SEQUENCE [LARGE SCALE GENOMIC DNA]</scope>
    <source>
        <strain evidence="1 2">NPDC052347</strain>
    </source>
</reference>
<keyword evidence="2" id="KW-1185">Reference proteome</keyword>
<organism evidence="1 2">
    <name type="scientific">Streptomyces orinoci</name>
    <name type="common">Streptoverticillium orinoci</name>
    <dbReference type="NCBI Taxonomy" id="67339"/>
    <lineage>
        <taxon>Bacteria</taxon>
        <taxon>Bacillati</taxon>
        <taxon>Actinomycetota</taxon>
        <taxon>Actinomycetes</taxon>
        <taxon>Kitasatosporales</taxon>
        <taxon>Streptomycetaceae</taxon>
        <taxon>Streptomyces</taxon>
    </lineage>
</organism>
<protein>
    <submittedName>
        <fullName evidence="1">Uncharacterized protein</fullName>
    </submittedName>
</protein>
<dbReference type="RefSeq" id="WP_161968706.1">
    <property type="nucleotide sequence ID" value="NZ_JBFAUK010000006.1"/>
</dbReference>